<dbReference type="Proteomes" id="UP000315003">
    <property type="component" value="Chromosome"/>
</dbReference>
<organism evidence="1 2">
    <name type="scientific">Stieleria bergensis</name>
    <dbReference type="NCBI Taxonomy" id="2528025"/>
    <lineage>
        <taxon>Bacteria</taxon>
        <taxon>Pseudomonadati</taxon>
        <taxon>Planctomycetota</taxon>
        <taxon>Planctomycetia</taxon>
        <taxon>Pirellulales</taxon>
        <taxon>Pirellulaceae</taxon>
        <taxon>Stieleria</taxon>
    </lineage>
</organism>
<proteinExistence type="predicted"/>
<keyword evidence="2" id="KW-1185">Reference proteome</keyword>
<sequence length="52" mass="5849">MKQRIVCPIIVTRYFCSGIVSTQTAAIATVLNTVSTRYRQWVLAGPEQDFKS</sequence>
<dbReference type="AlphaFoldDB" id="A0A517SY96"/>
<accession>A0A517SY96</accession>
<evidence type="ECO:0000313" key="2">
    <source>
        <dbReference type="Proteomes" id="UP000315003"/>
    </source>
</evidence>
<gene>
    <name evidence="1" type="ORF">SV7mr_36580</name>
</gene>
<dbReference type="RefSeq" id="WP_419187517.1">
    <property type="nucleotide sequence ID" value="NZ_CP036272.1"/>
</dbReference>
<name>A0A517SY96_9BACT</name>
<dbReference type="EMBL" id="CP036272">
    <property type="protein sequence ID" value="QDT61127.1"/>
    <property type="molecule type" value="Genomic_DNA"/>
</dbReference>
<protein>
    <submittedName>
        <fullName evidence="1">Uncharacterized protein</fullName>
    </submittedName>
</protein>
<evidence type="ECO:0000313" key="1">
    <source>
        <dbReference type="EMBL" id="QDT61127.1"/>
    </source>
</evidence>
<reference evidence="1 2" key="1">
    <citation type="submission" date="2019-02" db="EMBL/GenBank/DDBJ databases">
        <title>Deep-cultivation of Planctomycetes and their phenomic and genomic characterization uncovers novel biology.</title>
        <authorList>
            <person name="Wiegand S."/>
            <person name="Jogler M."/>
            <person name="Boedeker C."/>
            <person name="Pinto D."/>
            <person name="Vollmers J."/>
            <person name="Rivas-Marin E."/>
            <person name="Kohn T."/>
            <person name="Peeters S.H."/>
            <person name="Heuer A."/>
            <person name="Rast P."/>
            <person name="Oberbeckmann S."/>
            <person name="Bunk B."/>
            <person name="Jeske O."/>
            <person name="Meyerdierks A."/>
            <person name="Storesund J.E."/>
            <person name="Kallscheuer N."/>
            <person name="Luecker S."/>
            <person name="Lage O.M."/>
            <person name="Pohl T."/>
            <person name="Merkel B.J."/>
            <person name="Hornburger P."/>
            <person name="Mueller R.-W."/>
            <person name="Bruemmer F."/>
            <person name="Labrenz M."/>
            <person name="Spormann A.M."/>
            <person name="Op den Camp H."/>
            <person name="Overmann J."/>
            <person name="Amann R."/>
            <person name="Jetten M.S.M."/>
            <person name="Mascher T."/>
            <person name="Medema M.H."/>
            <person name="Devos D.P."/>
            <person name="Kaster A.-K."/>
            <person name="Ovreas L."/>
            <person name="Rohde M."/>
            <person name="Galperin M.Y."/>
            <person name="Jogler C."/>
        </authorList>
    </citation>
    <scope>NUCLEOTIDE SEQUENCE [LARGE SCALE GENOMIC DNA]</scope>
    <source>
        <strain evidence="1 2">SV_7m_r</strain>
    </source>
</reference>